<dbReference type="PRINTS" id="PR00722">
    <property type="entry name" value="CHYMOTRYPSIN"/>
</dbReference>
<dbReference type="EMBL" id="JAUDFV010000152">
    <property type="protein sequence ID" value="KAL2718151.1"/>
    <property type="molecule type" value="Genomic_DNA"/>
</dbReference>
<dbReference type="Pfam" id="PF00089">
    <property type="entry name" value="Trypsin"/>
    <property type="match status" value="1"/>
</dbReference>
<dbReference type="InterPro" id="IPR043504">
    <property type="entry name" value="Peptidase_S1_PA_chymotrypsin"/>
</dbReference>
<dbReference type="InterPro" id="IPR050430">
    <property type="entry name" value="Peptidase_S1"/>
</dbReference>
<evidence type="ECO:0000256" key="1">
    <source>
        <dbReference type="ARBA" id="ARBA00007664"/>
    </source>
</evidence>
<feature type="domain" description="Peptidase S1" evidence="8">
    <location>
        <begin position="28"/>
        <end position="253"/>
    </location>
</feature>
<keyword evidence="2 6" id="KW-0645">Protease</keyword>
<dbReference type="InterPro" id="IPR001254">
    <property type="entry name" value="Trypsin_dom"/>
</dbReference>
<dbReference type="SUPFAM" id="SSF50494">
    <property type="entry name" value="Trypsin-like serine proteases"/>
    <property type="match status" value="1"/>
</dbReference>
<gene>
    <name evidence="9" type="ORF">V1478_012027</name>
</gene>
<proteinExistence type="inferred from homology"/>
<dbReference type="AlphaFoldDB" id="A0ABD2AC13"/>
<dbReference type="PROSITE" id="PS50240">
    <property type="entry name" value="TRYPSIN_DOM"/>
    <property type="match status" value="1"/>
</dbReference>
<keyword evidence="3 6" id="KW-0378">Hydrolase</keyword>
<dbReference type="PANTHER" id="PTHR24276:SF98">
    <property type="entry name" value="FI18310P1-RELATED"/>
    <property type="match status" value="1"/>
</dbReference>
<evidence type="ECO:0000256" key="6">
    <source>
        <dbReference type="RuleBase" id="RU363034"/>
    </source>
</evidence>
<dbReference type="InterPro" id="IPR018114">
    <property type="entry name" value="TRYPSIN_HIS"/>
</dbReference>
<evidence type="ECO:0000313" key="9">
    <source>
        <dbReference type="EMBL" id="KAL2718151.1"/>
    </source>
</evidence>
<name>A0ABD2AC13_VESSQ</name>
<dbReference type="PROSITE" id="PS00135">
    <property type="entry name" value="TRYPSIN_SER"/>
    <property type="match status" value="1"/>
</dbReference>
<keyword evidence="5" id="KW-1015">Disulfide bond</keyword>
<evidence type="ECO:0000259" key="8">
    <source>
        <dbReference type="PROSITE" id="PS50240"/>
    </source>
</evidence>
<reference evidence="9 10" key="1">
    <citation type="journal article" date="2024" name="Ann. Entomol. Soc. Am.">
        <title>Genomic analyses of the southern and eastern yellowjacket wasps (Hymenoptera: Vespidae) reveal evolutionary signatures of social life.</title>
        <authorList>
            <person name="Catto M.A."/>
            <person name="Caine P.B."/>
            <person name="Orr S.E."/>
            <person name="Hunt B.G."/>
            <person name="Goodisman M.A.D."/>
        </authorList>
    </citation>
    <scope>NUCLEOTIDE SEQUENCE [LARGE SCALE GENOMIC DNA]</scope>
    <source>
        <strain evidence="9">233</strain>
        <tissue evidence="9">Head and thorax</tissue>
    </source>
</reference>
<dbReference type="PANTHER" id="PTHR24276">
    <property type="entry name" value="POLYSERASE-RELATED"/>
    <property type="match status" value="1"/>
</dbReference>
<sequence>MARRDLPIIACLLAAAIGVVHGDAPEALIGATLAKENEFPYLVSIRVNNNLHCGGTIIGPYHILTAAHCVVPLMNKKPGQVTIVAGTNNLYSGGQLYKPVLYVPHPRYDPDNSWLHDIGVIKLSSPIQFNNHVKSLALPTSPPPVNVQALIGAWGATSSPPRNISPLLRKLRLRLLSQNDCQSYFDTIKIFSSQICTLVNRNIGTCSGDSGSPLAYNNHVIGVVSGGIPCAQGMPDIFTNVYSFLDFIKEAMAR</sequence>
<dbReference type="PROSITE" id="PS00134">
    <property type="entry name" value="TRYPSIN_HIS"/>
    <property type="match status" value="1"/>
</dbReference>
<dbReference type="Gene3D" id="2.40.10.10">
    <property type="entry name" value="Trypsin-like serine proteases"/>
    <property type="match status" value="1"/>
</dbReference>
<feature type="chain" id="PRO_5044870075" evidence="7">
    <location>
        <begin position="23"/>
        <end position="254"/>
    </location>
</feature>
<feature type="signal peptide" evidence="7">
    <location>
        <begin position="1"/>
        <end position="22"/>
    </location>
</feature>
<keyword evidence="4 6" id="KW-0720">Serine protease</keyword>
<organism evidence="9 10">
    <name type="scientific">Vespula squamosa</name>
    <name type="common">Southern yellow jacket</name>
    <name type="synonym">Wasp</name>
    <dbReference type="NCBI Taxonomy" id="30214"/>
    <lineage>
        <taxon>Eukaryota</taxon>
        <taxon>Metazoa</taxon>
        <taxon>Ecdysozoa</taxon>
        <taxon>Arthropoda</taxon>
        <taxon>Hexapoda</taxon>
        <taxon>Insecta</taxon>
        <taxon>Pterygota</taxon>
        <taxon>Neoptera</taxon>
        <taxon>Endopterygota</taxon>
        <taxon>Hymenoptera</taxon>
        <taxon>Apocrita</taxon>
        <taxon>Aculeata</taxon>
        <taxon>Vespoidea</taxon>
        <taxon>Vespidae</taxon>
        <taxon>Vespinae</taxon>
        <taxon>Vespula</taxon>
    </lineage>
</organism>
<keyword evidence="10" id="KW-1185">Reference proteome</keyword>
<dbReference type="InterPro" id="IPR009003">
    <property type="entry name" value="Peptidase_S1_PA"/>
</dbReference>
<dbReference type="GO" id="GO:0006508">
    <property type="term" value="P:proteolysis"/>
    <property type="evidence" value="ECO:0007669"/>
    <property type="project" value="UniProtKB-KW"/>
</dbReference>
<dbReference type="Proteomes" id="UP001607302">
    <property type="component" value="Unassembled WGS sequence"/>
</dbReference>
<evidence type="ECO:0000256" key="4">
    <source>
        <dbReference type="ARBA" id="ARBA00022825"/>
    </source>
</evidence>
<accession>A0ABD2AC13</accession>
<evidence type="ECO:0000256" key="2">
    <source>
        <dbReference type="ARBA" id="ARBA00022670"/>
    </source>
</evidence>
<comment type="similarity">
    <text evidence="1">Belongs to the peptidase S1 family.</text>
</comment>
<dbReference type="FunFam" id="2.40.10.10:FF:000068">
    <property type="entry name" value="transmembrane protease serine 2"/>
    <property type="match status" value="1"/>
</dbReference>
<evidence type="ECO:0000256" key="5">
    <source>
        <dbReference type="ARBA" id="ARBA00023157"/>
    </source>
</evidence>
<keyword evidence="7" id="KW-0732">Signal</keyword>
<dbReference type="SMART" id="SM00020">
    <property type="entry name" value="Tryp_SPc"/>
    <property type="match status" value="1"/>
</dbReference>
<evidence type="ECO:0000313" key="10">
    <source>
        <dbReference type="Proteomes" id="UP001607302"/>
    </source>
</evidence>
<evidence type="ECO:0000256" key="3">
    <source>
        <dbReference type="ARBA" id="ARBA00022801"/>
    </source>
</evidence>
<dbReference type="CDD" id="cd00190">
    <property type="entry name" value="Tryp_SPc"/>
    <property type="match status" value="1"/>
</dbReference>
<evidence type="ECO:0000256" key="7">
    <source>
        <dbReference type="SAM" id="SignalP"/>
    </source>
</evidence>
<dbReference type="GO" id="GO:0008236">
    <property type="term" value="F:serine-type peptidase activity"/>
    <property type="evidence" value="ECO:0007669"/>
    <property type="project" value="UniProtKB-KW"/>
</dbReference>
<dbReference type="InterPro" id="IPR033116">
    <property type="entry name" value="TRYPSIN_SER"/>
</dbReference>
<protein>
    <submittedName>
        <fullName evidence="9">Chymotrypsin-2-like</fullName>
    </submittedName>
</protein>
<comment type="caution">
    <text evidence="9">The sequence shown here is derived from an EMBL/GenBank/DDBJ whole genome shotgun (WGS) entry which is preliminary data.</text>
</comment>
<dbReference type="InterPro" id="IPR001314">
    <property type="entry name" value="Peptidase_S1A"/>
</dbReference>